<gene>
    <name evidence="3" type="ORF">BU24DRAFT_359397</name>
</gene>
<dbReference type="Gene3D" id="3.40.50.1820">
    <property type="entry name" value="alpha/beta hydrolase"/>
    <property type="match status" value="1"/>
</dbReference>
<evidence type="ECO:0000256" key="1">
    <source>
        <dbReference type="ARBA" id="ARBA00022801"/>
    </source>
</evidence>
<dbReference type="PANTHER" id="PTHR48081">
    <property type="entry name" value="AB HYDROLASE SUPERFAMILY PROTEIN C4A8.06C"/>
    <property type="match status" value="1"/>
</dbReference>
<dbReference type="Pfam" id="PF07859">
    <property type="entry name" value="Abhydrolase_3"/>
    <property type="match status" value="1"/>
</dbReference>
<evidence type="ECO:0000313" key="3">
    <source>
        <dbReference type="EMBL" id="KAF2009025.1"/>
    </source>
</evidence>
<evidence type="ECO:0000259" key="2">
    <source>
        <dbReference type="Pfam" id="PF07859"/>
    </source>
</evidence>
<dbReference type="EMBL" id="ML978080">
    <property type="protein sequence ID" value="KAF2009025.1"/>
    <property type="molecule type" value="Genomic_DNA"/>
</dbReference>
<dbReference type="AlphaFoldDB" id="A0A6A5X7M0"/>
<feature type="non-terminal residue" evidence="3">
    <location>
        <position position="1"/>
    </location>
</feature>
<accession>A0A6A5X7M0</accession>
<dbReference type="OrthoDB" id="2152029at2759"/>
<proteinExistence type="predicted"/>
<dbReference type="Proteomes" id="UP000799778">
    <property type="component" value="Unassembled WGS sequence"/>
</dbReference>
<dbReference type="SUPFAM" id="SSF53474">
    <property type="entry name" value="alpha/beta-Hydrolases"/>
    <property type="match status" value="1"/>
</dbReference>
<reference evidence="3" key="1">
    <citation type="journal article" date="2020" name="Stud. Mycol.">
        <title>101 Dothideomycetes genomes: a test case for predicting lifestyles and emergence of pathogens.</title>
        <authorList>
            <person name="Haridas S."/>
            <person name="Albert R."/>
            <person name="Binder M."/>
            <person name="Bloem J."/>
            <person name="Labutti K."/>
            <person name="Salamov A."/>
            <person name="Andreopoulos B."/>
            <person name="Baker S."/>
            <person name="Barry K."/>
            <person name="Bills G."/>
            <person name="Bluhm B."/>
            <person name="Cannon C."/>
            <person name="Castanera R."/>
            <person name="Culley D."/>
            <person name="Daum C."/>
            <person name="Ezra D."/>
            <person name="Gonzalez J."/>
            <person name="Henrissat B."/>
            <person name="Kuo A."/>
            <person name="Liang C."/>
            <person name="Lipzen A."/>
            <person name="Lutzoni F."/>
            <person name="Magnuson J."/>
            <person name="Mondo S."/>
            <person name="Nolan M."/>
            <person name="Ohm R."/>
            <person name="Pangilinan J."/>
            <person name="Park H.-J."/>
            <person name="Ramirez L."/>
            <person name="Alfaro M."/>
            <person name="Sun H."/>
            <person name="Tritt A."/>
            <person name="Yoshinaga Y."/>
            <person name="Zwiers L.-H."/>
            <person name="Turgeon B."/>
            <person name="Goodwin S."/>
            <person name="Spatafora J."/>
            <person name="Crous P."/>
            <person name="Grigoriev I."/>
        </authorList>
    </citation>
    <scope>NUCLEOTIDE SEQUENCE</scope>
    <source>
        <strain evidence="3">CBS 175.79</strain>
    </source>
</reference>
<keyword evidence="4" id="KW-1185">Reference proteome</keyword>
<feature type="domain" description="Alpha/beta hydrolase fold-3" evidence="2">
    <location>
        <begin position="83"/>
        <end position="299"/>
    </location>
</feature>
<dbReference type="GO" id="GO:0016787">
    <property type="term" value="F:hydrolase activity"/>
    <property type="evidence" value="ECO:0007669"/>
    <property type="project" value="UniProtKB-KW"/>
</dbReference>
<organism evidence="3 4">
    <name type="scientific">Aaosphaeria arxii CBS 175.79</name>
    <dbReference type="NCBI Taxonomy" id="1450172"/>
    <lineage>
        <taxon>Eukaryota</taxon>
        <taxon>Fungi</taxon>
        <taxon>Dikarya</taxon>
        <taxon>Ascomycota</taxon>
        <taxon>Pezizomycotina</taxon>
        <taxon>Dothideomycetes</taxon>
        <taxon>Pleosporomycetidae</taxon>
        <taxon>Pleosporales</taxon>
        <taxon>Pleosporales incertae sedis</taxon>
        <taxon>Aaosphaeria</taxon>
    </lineage>
</organism>
<dbReference type="InterPro" id="IPR050300">
    <property type="entry name" value="GDXG_lipolytic_enzyme"/>
</dbReference>
<evidence type="ECO:0000313" key="4">
    <source>
        <dbReference type="Proteomes" id="UP000799778"/>
    </source>
</evidence>
<sequence>AAITGPFRGRKGSDTLQHHIIQACVKKLTTRFSPVQLQYMFRSYNDIYVKYCEKHRIAPHFVTTANGGTGFWIGNVSAQYIFVNFHGGGFAMDATKSYLEFWPSIQKDLAARNIDTAWYYPTYTLTPHASYPVQFKEAVEALRYIVEDLGRQPSDIVLIGDSAGASCCLALLSHLNHPCQDLPPLQIDQPLKAAVLMSPWVSFSQDWPSCANNAHKDIDAPAVTELWSEMFLNGTKSNAYTEAVLAPDEWWKETPVEQTLVLAGEDEVLLDAIIAWYRKYQVSTHNDTTIAIGAGECHVAPLIWPLFGDRHEIKQGQALKRWLSSCLS</sequence>
<dbReference type="InterPro" id="IPR029058">
    <property type="entry name" value="AB_hydrolase_fold"/>
</dbReference>
<dbReference type="RefSeq" id="XP_033377364.1">
    <property type="nucleotide sequence ID" value="XM_033524039.1"/>
</dbReference>
<dbReference type="InterPro" id="IPR013094">
    <property type="entry name" value="AB_hydrolase_3"/>
</dbReference>
<protein>
    <submittedName>
        <fullName evidence="3">Putative epsilon-lactone hydrolase</fullName>
    </submittedName>
</protein>
<keyword evidence="1 3" id="KW-0378">Hydrolase</keyword>
<dbReference type="GeneID" id="54281436"/>
<dbReference type="PANTHER" id="PTHR48081:SF31">
    <property type="entry name" value="STERYL ACETYL HYDROLASE MUG81-RELATED"/>
    <property type="match status" value="1"/>
</dbReference>
<name>A0A6A5X7M0_9PLEO</name>